<organism evidence="11">
    <name type="scientific">uncultured Anaerotruncus sp</name>
    <dbReference type="NCBI Taxonomy" id="905011"/>
    <lineage>
        <taxon>Bacteria</taxon>
        <taxon>Bacillati</taxon>
        <taxon>Bacillota</taxon>
        <taxon>Clostridia</taxon>
        <taxon>Eubacteriales</taxon>
        <taxon>Oscillospiraceae</taxon>
        <taxon>Anaerotruncus</taxon>
        <taxon>environmental samples</taxon>
    </lineage>
</organism>
<keyword evidence="7 8" id="KW-0238">DNA-binding</keyword>
<comment type="similarity">
    <text evidence="8">Belongs to the DNA mismatch repair MutS family. MutS2 subfamily.</text>
</comment>
<dbReference type="NCBIfam" id="TIGR01069">
    <property type="entry name" value="mutS2"/>
    <property type="match status" value="1"/>
</dbReference>
<dbReference type="CDD" id="cd03280">
    <property type="entry name" value="ABC_MutS2"/>
    <property type="match status" value="1"/>
</dbReference>
<dbReference type="PANTHER" id="PTHR48466">
    <property type="entry name" value="OS10G0509000 PROTEIN-RELATED"/>
    <property type="match status" value="1"/>
</dbReference>
<dbReference type="GO" id="GO:0019843">
    <property type="term" value="F:rRNA binding"/>
    <property type="evidence" value="ECO:0007669"/>
    <property type="project" value="UniProtKB-UniRule"/>
</dbReference>
<dbReference type="PROSITE" id="PS50828">
    <property type="entry name" value="SMR"/>
    <property type="match status" value="1"/>
</dbReference>
<accession>A0A6N2RDZ6</accession>
<dbReference type="AlphaFoldDB" id="A0A6N2RDZ6"/>
<keyword evidence="9" id="KW-0175">Coiled coil</keyword>
<dbReference type="FunFam" id="3.40.50.300:FF:000830">
    <property type="entry name" value="Endonuclease MutS2"/>
    <property type="match status" value="1"/>
</dbReference>
<dbReference type="SUPFAM" id="SSF160443">
    <property type="entry name" value="SMR domain-like"/>
    <property type="match status" value="1"/>
</dbReference>
<feature type="coiled-coil region" evidence="9">
    <location>
        <begin position="515"/>
        <end position="626"/>
    </location>
</feature>
<keyword evidence="2 8" id="KW-0699">rRNA-binding</keyword>
<evidence type="ECO:0000256" key="4">
    <source>
        <dbReference type="ARBA" id="ARBA00022801"/>
    </source>
</evidence>
<comment type="subunit">
    <text evidence="8">Homodimer. Binds to stalled ribosomes, contacting rRNA.</text>
</comment>
<dbReference type="GO" id="GO:0004519">
    <property type="term" value="F:endonuclease activity"/>
    <property type="evidence" value="ECO:0007669"/>
    <property type="project" value="UniProtKB-UniRule"/>
</dbReference>
<evidence type="ECO:0000256" key="9">
    <source>
        <dbReference type="SAM" id="Coils"/>
    </source>
</evidence>
<dbReference type="GO" id="GO:0016887">
    <property type="term" value="F:ATP hydrolysis activity"/>
    <property type="evidence" value="ECO:0007669"/>
    <property type="project" value="InterPro"/>
</dbReference>
<dbReference type="HAMAP" id="MF_00092">
    <property type="entry name" value="MutS2"/>
    <property type="match status" value="1"/>
</dbReference>
<keyword evidence="1 8" id="KW-0540">Nuclease</keyword>
<dbReference type="GO" id="GO:0072344">
    <property type="term" value="P:rescue of stalled ribosome"/>
    <property type="evidence" value="ECO:0007669"/>
    <property type="project" value="UniProtKB-UniRule"/>
</dbReference>
<evidence type="ECO:0000256" key="5">
    <source>
        <dbReference type="ARBA" id="ARBA00022840"/>
    </source>
</evidence>
<gene>
    <name evidence="8 11" type="primary">mutS2</name>
    <name evidence="8" type="synonym">rqcU</name>
    <name evidence="11" type="ORF">AULFYP135_00340</name>
</gene>
<dbReference type="Pfam" id="PF00488">
    <property type="entry name" value="MutS_V"/>
    <property type="match status" value="1"/>
</dbReference>
<dbReference type="Pfam" id="PF20297">
    <property type="entry name" value="MSSS"/>
    <property type="match status" value="1"/>
</dbReference>
<dbReference type="InterPro" id="IPR005747">
    <property type="entry name" value="MutS2"/>
</dbReference>
<evidence type="ECO:0000256" key="2">
    <source>
        <dbReference type="ARBA" id="ARBA00022730"/>
    </source>
</evidence>
<dbReference type="Pfam" id="PF01713">
    <property type="entry name" value="Smr"/>
    <property type="match status" value="1"/>
</dbReference>
<evidence type="ECO:0000256" key="3">
    <source>
        <dbReference type="ARBA" id="ARBA00022741"/>
    </source>
</evidence>
<dbReference type="SMART" id="SM00463">
    <property type="entry name" value="SMR"/>
    <property type="match status" value="1"/>
</dbReference>
<evidence type="ECO:0000256" key="1">
    <source>
        <dbReference type="ARBA" id="ARBA00022722"/>
    </source>
</evidence>
<evidence type="ECO:0000259" key="10">
    <source>
        <dbReference type="PROSITE" id="PS50828"/>
    </source>
</evidence>
<proteinExistence type="inferred from homology"/>
<dbReference type="InterPro" id="IPR045076">
    <property type="entry name" value="MutS"/>
</dbReference>
<evidence type="ECO:0000256" key="8">
    <source>
        <dbReference type="HAMAP-Rule" id="MF_00092"/>
    </source>
</evidence>
<dbReference type="Gene3D" id="3.30.1370.110">
    <property type="match status" value="1"/>
</dbReference>
<dbReference type="GO" id="GO:0045910">
    <property type="term" value="P:negative regulation of DNA recombination"/>
    <property type="evidence" value="ECO:0007669"/>
    <property type="project" value="InterPro"/>
</dbReference>
<evidence type="ECO:0000313" key="11">
    <source>
        <dbReference type="EMBL" id="VYS78105.1"/>
    </source>
</evidence>
<keyword evidence="5 8" id="KW-0067">ATP-binding</keyword>
<dbReference type="GO" id="GO:0140664">
    <property type="term" value="F:ATP-dependent DNA damage sensor activity"/>
    <property type="evidence" value="ECO:0007669"/>
    <property type="project" value="InterPro"/>
</dbReference>
<dbReference type="GO" id="GO:0006298">
    <property type="term" value="P:mismatch repair"/>
    <property type="evidence" value="ECO:0007669"/>
    <property type="project" value="InterPro"/>
</dbReference>
<dbReference type="InterPro" id="IPR036187">
    <property type="entry name" value="DNA_mismatch_repair_MutS_sf"/>
</dbReference>
<sequence>METMERHYRALELDKVLAMLAGHATCEDSRKQALALRPMTDFEEVRREMAMVGDANSLTNRYGTPTVLDMKNCDGPLRRAEMGSSLSLRELLDVCHVLKAIRNLASWKRQSQESETSLDYLFSNLFPNRPLEDRLESAILSEEEIADNASPELAQIRRKIRSTQTGVRTQLDKMIKSPTYAKFLQEQIVTMRDGRFVVPVKSEHRGEIRGLVHDTSSSGATVFVEPMAVVEANNEIRVLQSKEKQEIDRVIAKLSAEVGQAASAIKHSYDVAVELDLLFAKSRLADRMKASVPALNNEGRVNLIKARHPLIDPDKIVPIDLNLGLEFDTLVVTGPNTGGKTVALKTLGLLTLMAMCGLMIPAAEGSALSVFDKVLADIGDEQSIEQSLSTFSAHMTNIIDILDKADSSTLVLIDELGAGTDPVEGAALAVSIIEKLRSLGAKVVSTTHYAEIKMYALQTEGVENASCEFDVATLRPTYRLLIGVPGRSNAFAISERLGLTGDVIDRAKELISSDNTRFEDVVSELEAARQGLEKERSQASILRAQAERTHKEMEEYRQKLEKDAEREIEKARAQARSIVEQVKFQAELVMEEIEELKKQKNSADIAQLASKAKAQYRSQMKKLQDMADPVTGRKRESSYRLPRQLKRGDLVIINELNKEGTVLSDPDSSGNVMVQAGILKTRVPVGGLRLIEDQEKKKITYNGGGKSGVSYRDVKASAGRDAKTEVDLRGMTTDEALLELDQYLDGAVLAGLNTVTIIHGKGTGALRAAVHQHLRKHKAVRTFRLGVYGEGESGVTIAELK</sequence>
<dbReference type="SMART" id="SM00533">
    <property type="entry name" value="MUTSd"/>
    <property type="match status" value="1"/>
</dbReference>
<dbReference type="GO" id="GO:0030983">
    <property type="term" value="F:mismatched DNA binding"/>
    <property type="evidence" value="ECO:0007669"/>
    <property type="project" value="InterPro"/>
</dbReference>
<dbReference type="SUPFAM" id="SSF52540">
    <property type="entry name" value="P-loop containing nucleoside triphosphate hydrolases"/>
    <property type="match status" value="1"/>
</dbReference>
<dbReference type="InterPro" id="IPR046893">
    <property type="entry name" value="MSSS"/>
</dbReference>
<protein>
    <recommendedName>
        <fullName evidence="8">Endonuclease MutS2</fullName>
        <ecNumber evidence="8">3.1.-.-</ecNumber>
    </recommendedName>
    <alternativeName>
        <fullName evidence="8">Ribosome-associated protein quality control-upstream factor</fullName>
        <shortName evidence="8">RQC-upstream factor</shortName>
        <shortName evidence="8">RqcU</shortName>
        <ecNumber evidence="8">3.6.4.-</ecNumber>
    </alternativeName>
</protein>
<name>A0A6N2RDZ6_9FIRM</name>
<dbReference type="InterPro" id="IPR027417">
    <property type="entry name" value="P-loop_NTPase"/>
</dbReference>
<dbReference type="InterPro" id="IPR002625">
    <property type="entry name" value="Smr_dom"/>
</dbReference>
<feature type="binding site" evidence="8">
    <location>
        <begin position="334"/>
        <end position="341"/>
    </location>
    <ligand>
        <name>ATP</name>
        <dbReference type="ChEBI" id="CHEBI:30616"/>
    </ligand>
</feature>
<dbReference type="InterPro" id="IPR007696">
    <property type="entry name" value="DNA_mismatch_repair_MutS_core"/>
</dbReference>
<dbReference type="EC" id="3.6.4.-" evidence="8"/>
<dbReference type="GO" id="GO:0043023">
    <property type="term" value="F:ribosomal large subunit binding"/>
    <property type="evidence" value="ECO:0007669"/>
    <property type="project" value="UniProtKB-UniRule"/>
</dbReference>
<evidence type="ECO:0000256" key="6">
    <source>
        <dbReference type="ARBA" id="ARBA00022884"/>
    </source>
</evidence>
<dbReference type="SMART" id="SM00534">
    <property type="entry name" value="MUTSac"/>
    <property type="match status" value="1"/>
</dbReference>
<dbReference type="InterPro" id="IPR000432">
    <property type="entry name" value="DNA_mismatch_repair_MutS_C"/>
</dbReference>
<keyword evidence="3 8" id="KW-0547">Nucleotide-binding</keyword>
<evidence type="ECO:0000256" key="7">
    <source>
        <dbReference type="ARBA" id="ARBA00023125"/>
    </source>
</evidence>
<feature type="domain" description="Smr" evidence="10">
    <location>
        <begin position="726"/>
        <end position="801"/>
    </location>
</feature>
<keyword evidence="4 8" id="KW-0378">Hydrolase</keyword>
<keyword evidence="8 11" id="KW-0255">Endonuclease</keyword>
<reference evidence="11" key="1">
    <citation type="submission" date="2019-11" db="EMBL/GenBank/DDBJ databases">
        <authorList>
            <person name="Feng L."/>
        </authorList>
    </citation>
    <scope>NUCLEOTIDE SEQUENCE</scope>
    <source>
        <strain evidence="11">AundefinedLFYP135</strain>
    </source>
</reference>
<dbReference type="Gene3D" id="3.40.50.300">
    <property type="entry name" value="P-loop containing nucleotide triphosphate hydrolases"/>
    <property type="match status" value="1"/>
</dbReference>
<dbReference type="SUPFAM" id="SSF48334">
    <property type="entry name" value="DNA repair protein MutS, domain III"/>
    <property type="match status" value="1"/>
</dbReference>
<dbReference type="EMBL" id="CACRSL010000003">
    <property type="protein sequence ID" value="VYS78105.1"/>
    <property type="molecule type" value="Genomic_DNA"/>
</dbReference>
<dbReference type="EC" id="3.1.-.-" evidence="8"/>
<dbReference type="PIRSF" id="PIRSF005814">
    <property type="entry name" value="MutS_YshD"/>
    <property type="match status" value="1"/>
</dbReference>
<comment type="function">
    <text evidence="8">Endonuclease that is involved in the suppression of homologous recombination and thus may have a key role in the control of bacterial genetic diversity.</text>
</comment>
<dbReference type="GO" id="GO:0005524">
    <property type="term" value="F:ATP binding"/>
    <property type="evidence" value="ECO:0007669"/>
    <property type="project" value="UniProtKB-UniRule"/>
</dbReference>
<dbReference type="PANTHER" id="PTHR48466:SF2">
    <property type="entry name" value="OS10G0509000 PROTEIN"/>
    <property type="match status" value="1"/>
</dbReference>
<comment type="function">
    <text evidence="8">Acts as a ribosome collision sensor, splitting the ribosome into its 2 subunits. Detects stalled/collided 70S ribosomes which it binds and splits by an ATP-hydrolysis driven conformational change. Acts upstream of the ribosome quality control system (RQC), a ribosome-associated complex that mediates the extraction of incompletely synthesized nascent chains from stalled ribosomes and their subsequent degradation. Probably generates substrates for RQC.</text>
</comment>
<dbReference type="PROSITE" id="PS00486">
    <property type="entry name" value="DNA_MISMATCH_REPAIR_2"/>
    <property type="match status" value="1"/>
</dbReference>
<keyword evidence="6 8" id="KW-0694">RNA-binding</keyword>
<dbReference type="CDD" id="cd06503">
    <property type="entry name" value="ATP-synt_Fo_b"/>
    <property type="match status" value="1"/>
</dbReference>
<dbReference type="InterPro" id="IPR036063">
    <property type="entry name" value="Smr_dom_sf"/>
</dbReference>